<comment type="caution">
    <text evidence="2">The sequence shown here is derived from an EMBL/GenBank/DDBJ whole genome shotgun (WGS) entry which is preliminary data.</text>
</comment>
<dbReference type="AlphaFoldDB" id="A0A940MCZ6"/>
<accession>A0A940MCZ6</accession>
<proteinExistence type="predicted"/>
<evidence type="ECO:0000313" key="3">
    <source>
        <dbReference type="Proteomes" id="UP000670475"/>
    </source>
</evidence>
<dbReference type="EMBL" id="JAGIQL010000034">
    <property type="protein sequence ID" value="MBP0458111.1"/>
    <property type="molecule type" value="Genomic_DNA"/>
</dbReference>
<protein>
    <submittedName>
        <fullName evidence="2">DUF397 domain-containing protein</fullName>
    </submittedName>
</protein>
<reference evidence="2" key="1">
    <citation type="submission" date="2021-03" db="EMBL/GenBank/DDBJ databases">
        <title>Whole genome sequence of Streptomyces bomunensis MMS17-BM035.</title>
        <authorList>
            <person name="Lee J.H."/>
        </authorList>
    </citation>
    <scope>NUCLEOTIDE SEQUENCE</scope>
    <source>
        <strain evidence="2">MMS17-BM035</strain>
    </source>
</reference>
<dbReference type="Proteomes" id="UP000670475">
    <property type="component" value="Unassembled WGS sequence"/>
</dbReference>
<sequence>MPGLKWQRSTFCGGGGNNCVEVAIDGERGSVAIRSSVHPEEHVIIGLGAFSALIGHLRTSTAM</sequence>
<evidence type="ECO:0000313" key="2">
    <source>
        <dbReference type="EMBL" id="MBP0458111.1"/>
    </source>
</evidence>
<dbReference type="RefSeq" id="WP_209339876.1">
    <property type="nucleotide sequence ID" value="NZ_JAGIQL010000034.1"/>
</dbReference>
<organism evidence="2 3">
    <name type="scientific">Streptomyces montanisoli</name>
    <dbReference type="NCBI Taxonomy" id="2798581"/>
    <lineage>
        <taxon>Bacteria</taxon>
        <taxon>Bacillati</taxon>
        <taxon>Actinomycetota</taxon>
        <taxon>Actinomycetes</taxon>
        <taxon>Kitasatosporales</taxon>
        <taxon>Streptomycetaceae</taxon>
        <taxon>Streptomyces</taxon>
    </lineage>
</organism>
<evidence type="ECO:0000259" key="1">
    <source>
        <dbReference type="Pfam" id="PF04149"/>
    </source>
</evidence>
<feature type="domain" description="DUF397" evidence="1">
    <location>
        <begin position="4"/>
        <end position="58"/>
    </location>
</feature>
<gene>
    <name evidence="2" type="ORF">JFN87_11445</name>
</gene>
<dbReference type="InterPro" id="IPR007278">
    <property type="entry name" value="DUF397"/>
</dbReference>
<name>A0A940MCZ6_9ACTN</name>
<keyword evidence="3" id="KW-1185">Reference proteome</keyword>
<dbReference type="Pfam" id="PF04149">
    <property type="entry name" value="DUF397"/>
    <property type="match status" value="1"/>
</dbReference>